<proteinExistence type="predicted"/>
<accession>A0A0F9D8C2</accession>
<protein>
    <submittedName>
        <fullName evidence="1">Uncharacterized protein</fullName>
    </submittedName>
</protein>
<gene>
    <name evidence="1" type="ORF">LCGC14_2310400</name>
</gene>
<name>A0A0F9D8C2_9ZZZZ</name>
<sequence>MVKVKNDWFPSQEPKEVKIRGEVFEYIPVLSKDRG</sequence>
<comment type="caution">
    <text evidence="1">The sequence shown here is derived from an EMBL/GenBank/DDBJ whole genome shotgun (WGS) entry which is preliminary data.</text>
</comment>
<dbReference type="EMBL" id="LAZR01032775">
    <property type="protein sequence ID" value="KKL49951.1"/>
    <property type="molecule type" value="Genomic_DNA"/>
</dbReference>
<feature type="non-terminal residue" evidence="1">
    <location>
        <position position="35"/>
    </location>
</feature>
<organism evidence="1">
    <name type="scientific">marine sediment metagenome</name>
    <dbReference type="NCBI Taxonomy" id="412755"/>
    <lineage>
        <taxon>unclassified sequences</taxon>
        <taxon>metagenomes</taxon>
        <taxon>ecological metagenomes</taxon>
    </lineage>
</organism>
<reference evidence="1" key="1">
    <citation type="journal article" date="2015" name="Nature">
        <title>Complex archaea that bridge the gap between prokaryotes and eukaryotes.</title>
        <authorList>
            <person name="Spang A."/>
            <person name="Saw J.H."/>
            <person name="Jorgensen S.L."/>
            <person name="Zaremba-Niedzwiedzka K."/>
            <person name="Martijn J."/>
            <person name="Lind A.E."/>
            <person name="van Eijk R."/>
            <person name="Schleper C."/>
            <person name="Guy L."/>
            <person name="Ettema T.J."/>
        </authorList>
    </citation>
    <scope>NUCLEOTIDE SEQUENCE</scope>
</reference>
<evidence type="ECO:0000313" key="1">
    <source>
        <dbReference type="EMBL" id="KKL49951.1"/>
    </source>
</evidence>
<dbReference type="AlphaFoldDB" id="A0A0F9D8C2"/>